<reference evidence="1" key="1">
    <citation type="submission" date="2004-07" db="EMBL/GenBank/DDBJ databases">
        <authorList>
            <person name="Buell R."/>
            <person name="Liu J."/>
            <person name="Childs K."/>
            <person name="Zaborsky J."/>
            <person name="Tallon L."/>
            <person name="Wirtz U."/>
            <person name="Wei F."/>
            <person name="Kuang H."/>
            <person name="Zhang P."/>
            <person name="Marano M."/>
            <person name="Baker B."/>
        </authorList>
    </citation>
    <scope>NUCLEOTIDE SEQUENCE</scope>
</reference>
<sequence>MTHFIFRDLWADRLSLSSQLEEKFGILGARVFGLESTVHDILNTDQQTICK</sequence>
<gene>
    <name evidence="1" type="ORF">SDM1_49t00018</name>
</gene>
<proteinExistence type="predicted"/>
<organism evidence="1">
    <name type="scientific">Solanum demissum</name>
    <name type="common">Wild potato</name>
    <dbReference type="NCBI Taxonomy" id="50514"/>
    <lineage>
        <taxon>Eukaryota</taxon>
        <taxon>Viridiplantae</taxon>
        <taxon>Streptophyta</taxon>
        <taxon>Embryophyta</taxon>
        <taxon>Tracheophyta</taxon>
        <taxon>Spermatophyta</taxon>
        <taxon>Magnoliopsida</taxon>
        <taxon>eudicotyledons</taxon>
        <taxon>Gunneridae</taxon>
        <taxon>Pentapetalae</taxon>
        <taxon>asterids</taxon>
        <taxon>lamiids</taxon>
        <taxon>Solanales</taxon>
        <taxon>Solanaceae</taxon>
        <taxon>Solanoideae</taxon>
        <taxon>Solaneae</taxon>
        <taxon>Solanum</taxon>
    </lineage>
</organism>
<evidence type="ECO:0000313" key="1">
    <source>
        <dbReference type="EMBL" id="ABI34364.1"/>
    </source>
</evidence>
<name>Q0KIM5_SOLDE</name>
<accession>Q0KIM5</accession>
<protein>
    <submittedName>
        <fullName evidence="1">Uncharacterized protein</fullName>
    </submittedName>
</protein>
<reference evidence="1" key="2">
    <citation type="submission" date="2006-08" db="EMBL/GenBank/DDBJ databases">
        <authorList>
            <person name="Childs K."/>
        </authorList>
    </citation>
    <scope>NUCLEOTIDE SEQUENCE</scope>
</reference>
<dbReference type="EMBL" id="AC150162">
    <property type="protein sequence ID" value="ABI34364.1"/>
    <property type="molecule type" value="Genomic_DNA"/>
</dbReference>
<dbReference type="AlphaFoldDB" id="Q0KIM5"/>